<dbReference type="OrthoDB" id="9812571at2"/>
<dbReference type="EMBL" id="FQVD01000017">
    <property type="protein sequence ID" value="SHF37141.1"/>
    <property type="molecule type" value="Genomic_DNA"/>
</dbReference>
<protein>
    <submittedName>
        <fullName evidence="2">Transferase hexapeptide (Six repeat-containing protein)</fullName>
    </submittedName>
</protein>
<accession>A0A1M5B3K5</accession>
<evidence type="ECO:0000313" key="3">
    <source>
        <dbReference type="Proteomes" id="UP000184436"/>
    </source>
</evidence>
<keyword evidence="3" id="KW-1185">Reference proteome</keyword>
<evidence type="ECO:0000313" key="2">
    <source>
        <dbReference type="EMBL" id="SHF37141.1"/>
    </source>
</evidence>
<dbReference type="AlphaFoldDB" id="A0A1M5B3K5"/>
<dbReference type="Proteomes" id="UP000184436">
    <property type="component" value="Unassembled WGS sequence"/>
</dbReference>
<evidence type="ECO:0000256" key="1">
    <source>
        <dbReference type="ARBA" id="ARBA00007274"/>
    </source>
</evidence>
<proteinExistence type="inferred from homology"/>
<dbReference type="InterPro" id="IPR050179">
    <property type="entry name" value="Trans_hexapeptide_repeat"/>
</dbReference>
<sequence>MNRLLFYLFRWYAVTIKLISQRSYDKWIVRAHQKAGVVFKGFPEYIDAHSHLDASGGLTLMKGVVISTNVIILTHDWSFLRGLIAIDKVNECIPAFHDLAYQSVSIGENSFIGAGVVILPGTKIGKLCIIGAGAVVKGEIPDYSVVVGNPCKIINDTRNYGDKIFRRKMEL</sequence>
<gene>
    <name evidence="2" type="ORF">SAMN05444349_11758</name>
</gene>
<organism evidence="2 3">
    <name type="scientific">Bacteroides faecichinchillae</name>
    <dbReference type="NCBI Taxonomy" id="871325"/>
    <lineage>
        <taxon>Bacteria</taxon>
        <taxon>Pseudomonadati</taxon>
        <taxon>Bacteroidota</taxon>
        <taxon>Bacteroidia</taxon>
        <taxon>Bacteroidales</taxon>
        <taxon>Bacteroidaceae</taxon>
        <taxon>Bacteroides</taxon>
    </lineage>
</organism>
<dbReference type="CDD" id="cd04647">
    <property type="entry name" value="LbH_MAT_like"/>
    <property type="match status" value="1"/>
</dbReference>
<comment type="similarity">
    <text evidence="1">Belongs to the transferase hexapeptide repeat family.</text>
</comment>
<dbReference type="RefSeq" id="WP_025075395.1">
    <property type="nucleotide sequence ID" value="NZ_FQVD01000017.1"/>
</dbReference>
<dbReference type="Gene3D" id="2.160.10.10">
    <property type="entry name" value="Hexapeptide repeat proteins"/>
    <property type="match status" value="1"/>
</dbReference>
<dbReference type="InterPro" id="IPR001451">
    <property type="entry name" value="Hexapep"/>
</dbReference>
<keyword evidence="2" id="KW-0808">Transferase</keyword>
<dbReference type="PANTHER" id="PTHR43300">
    <property type="entry name" value="ACETYLTRANSFERASE"/>
    <property type="match status" value="1"/>
</dbReference>
<dbReference type="Pfam" id="PF00132">
    <property type="entry name" value="Hexapep"/>
    <property type="match status" value="1"/>
</dbReference>
<dbReference type="GO" id="GO:0016740">
    <property type="term" value="F:transferase activity"/>
    <property type="evidence" value="ECO:0007669"/>
    <property type="project" value="UniProtKB-KW"/>
</dbReference>
<reference evidence="2 3" key="1">
    <citation type="submission" date="2016-11" db="EMBL/GenBank/DDBJ databases">
        <authorList>
            <person name="Jaros S."/>
            <person name="Januszkiewicz K."/>
            <person name="Wedrychowicz H."/>
        </authorList>
    </citation>
    <scope>NUCLEOTIDE SEQUENCE [LARGE SCALE GENOMIC DNA]</scope>
    <source>
        <strain evidence="2 3">DSM 26883</strain>
    </source>
</reference>
<dbReference type="STRING" id="871325.SAMN05444349_11758"/>
<dbReference type="InterPro" id="IPR011004">
    <property type="entry name" value="Trimer_LpxA-like_sf"/>
</dbReference>
<dbReference type="SUPFAM" id="SSF51161">
    <property type="entry name" value="Trimeric LpxA-like enzymes"/>
    <property type="match status" value="1"/>
</dbReference>
<name>A0A1M5B3K5_9BACE</name>